<dbReference type="InterPro" id="IPR015943">
    <property type="entry name" value="WD40/YVTN_repeat-like_dom_sf"/>
</dbReference>
<organism evidence="1 2">
    <name type="scientific">Plasmodium relictum</name>
    <dbReference type="NCBI Taxonomy" id="85471"/>
    <lineage>
        <taxon>Eukaryota</taxon>
        <taxon>Sar</taxon>
        <taxon>Alveolata</taxon>
        <taxon>Apicomplexa</taxon>
        <taxon>Aconoidasida</taxon>
        <taxon>Haemosporida</taxon>
        <taxon>Plasmodiidae</taxon>
        <taxon>Plasmodium</taxon>
        <taxon>Plasmodium (Haemamoeba)</taxon>
    </lineage>
</organism>
<accession>A0A1J1H911</accession>
<gene>
    <name evidence="1" type="ORF">PRELSG_0902400</name>
</gene>
<dbReference type="InterPro" id="IPR036322">
    <property type="entry name" value="WD40_repeat_dom_sf"/>
</dbReference>
<dbReference type="RefSeq" id="XP_028532933.1">
    <property type="nucleotide sequence ID" value="XM_028676444.1"/>
</dbReference>
<dbReference type="Gene3D" id="2.130.10.10">
    <property type="entry name" value="YVTN repeat-like/Quinoprotein amine dehydrogenase"/>
    <property type="match status" value="1"/>
</dbReference>
<evidence type="ECO:0008006" key="3">
    <source>
        <dbReference type="Google" id="ProtNLM"/>
    </source>
</evidence>
<protein>
    <recommendedName>
        <fullName evidence="3">WD repeat-containing protein WRAP73</fullName>
    </recommendedName>
</protein>
<name>A0A1J1H911_PLARL</name>
<evidence type="ECO:0000313" key="2">
    <source>
        <dbReference type="Proteomes" id="UP000220158"/>
    </source>
</evidence>
<dbReference type="OMA" id="MKIYKEN"/>
<dbReference type="PANTHER" id="PTHR16220">
    <property type="entry name" value="WD REPEAT PROTEIN 8-RELATED"/>
    <property type="match status" value="1"/>
</dbReference>
<dbReference type="AlphaFoldDB" id="A0A1J1H911"/>
<evidence type="ECO:0000313" key="1">
    <source>
        <dbReference type="EMBL" id="CRG99928.1"/>
    </source>
</evidence>
<dbReference type="SUPFAM" id="SSF50978">
    <property type="entry name" value="WD40 repeat-like"/>
    <property type="match status" value="1"/>
</dbReference>
<keyword evidence="2" id="KW-1185">Reference proteome</keyword>
<dbReference type="VEuPathDB" id="PlasmoDB:PRELSG_0902400"/>
<dbReference type="Proteomes" id="UP000220158">
    <property type="component" value="Chromosome 9"/>
</dbReference>
<dbReference type="OrthoDB" id="308690at2759"/>
<dbReference type="InterPro" id="IPR011044">
    <property type="entry name" value="Quino_amine_DH_bsu"/>
</dbReference>
<proteinExistence type="predicted"/>
<dbReference type="GO" id="GO:0005815">
    <property type="term" value="C:microtubule organizing center"/>
    <property type="evidence" value="ECO:0007669"/>
    <property type="project" value="TreeGrafter"/>
</dbReference>
<dbReference type="GeneID" id="39736036"/>
<dbReference type="PANTHER" id="PTHR16220:SF0">
    <property type="entry name" value="WD REPEAT-CONTAINING PROTEIN WRAP73"/>
    <property type="match status" value="1"/>
</dbReference>
<dbReference type="KEGG" id="prel:PRELSG_0902400"/>
<dbReference type="InterPro" id="IPR052778">
    <property type="entry name" value="Centrosome-WD_assoc"/>
</dbReference>
<dbReference type="SUPFAM" id="SSF50969">
    <property type="entry name" value="YVTN repeat-like/Quinoprotein amine dehydrogenase"/>
    <property type="match status" value="1"/>
</dbReference>
<dbReference type="GO" id="GO:1990811">
    <property type="term" value="C:MWP complex"/>
    <property type="evidence" value="ECO:0007669"/>
    <property type="project" value="TreeGrafter"/>
</dbReference>
<sequence length="456" mass="53277">MKLSHVIKCDKCYFSNDGLFLIHIVDNKIFLTELENFEICRIYVNSYKIDDIDFSNDNIHFLALIKDKGSVYIYSLYKEYVVKKIEDFFQTYLVSFFLYKDNKICIYKYEKKCFSVYDINNVEESLVNIENVKFKKNGYCLNDEGSIFACIIQNNNKIEISLISLLNYNVVNNISCNNFDPNKIIFTKENNIITFSNKKKSLYMYKANGELLFVYTYEYELPCINVVTKNEIKNILSVGFENGIVEILSLKNFKKIETLLLDDIIAFNQKLKIYKENISNKDSINCVLSTEYNIISHKKDNEIFAYYSNKGIKEGEYKLKREKEESNECVKKNILKKTSKIGITVLSFSVCGNYLAAINERHNNVVRVYEMENHSCIAILQQKNIVTNIHWDNTLNKARLLICTNTSHLFVWLPDECAVLDMPRNFICSDAKWNCYGTVLLAKNDESLTVFYPKKK</sequence>
<dbReference type="EMBL" id="LN835304">
    <property type="protein sequence ID" value="CRG99928.1"/>
    <property type="molecule type" value="Genomic_DNA"/>
</dbReference>
<reference evidence="1 2" key="1">
    <citation type="submission" date="2015-04" db="EMBL/GenBank/DDBJ databases">
        <authorList>
            <consortium name="Pathogen Informatics"/>
        </authorList>
    </citation>
    <scope>NUCLEOTIDE SEQUENCE [LARGE SCALE GENOMIC DNA]</scope>
    <source>
        <strain evidence="1 2">SGS1</strain>
    </source>
</reference>